<comment type="function">
    <text evidence="3">Part of a stress-induced multi-chaperone system, it is involved in the recovery of the cell from heat-induced damage, in cooperation with DnaK, DnaJ and GrpE. Acts before DnaK, in the processing of protein aggregates. Protein binding stimulates the ATPase activity; ATP hydrolysis unfolds the denatured protein aggregates, which probably helps expose new hydrophobic binding sites on the surface of ClpB-bound aggregates, contributing to the solubilization and refolding of denatured protein aggregates by DnaK.</text>
</comment>
<dbReference type="AlphaFoldDB" id="H2D781"/>
<dbReference type="PANTHER" id="PTHR11638">
    <property type="entry name" value="ATP-DEPENDENT CLP PROTEASE"/>
    <property type="match status" value="1"/>
</dbReference>
<name>H2D781_STRSL</name>
<dbReference type="SUPFAM" id="SSF52540">
    <property type="entry name" value="P-loop containing nucleoside triphosphate hydrolases"/>
    <property type="match status" value="2"/>
</dbReference>
<evidence type="ECO:0000256" key="2">
    <source>
        <dbReference type="ARBA" id="ARBA00022840"/>
    </source>
</evidence>
<keyword evidence="1" id="KW-0547">Nucleotide-binding</keyword>
<keyword evidence="5" id="KW-0378">Hydrolase</keyword>
<evidence type="ECO:0000256" key="3">
    <source>
        <dbReference type="ARBA" id="ARBA00025613"/>
    </source>
</evidence>
<sequence length="746" mass="85638">MEDRTKQSLYERLKANNSFWTYFELTQDSIGDKKALTFVKPYNGVFVGRENELRRLMHTVYTPKEPFAALIAPPGAGKTTVVQELVRRINNNEVVNPLNYELIILKLSLPKIEKIGRDKLASTISDIIPTIKQLQDKARKELKNSNIKFALFIDEFHYMIKTFLKSTGDSLGSDLMKEEMGEQEDPIITFFATTEEEFQKYIVSDGAFNDRLTRYIYFDPYTHDELVAINARTWDDLLKEWGLVPHPLSKPIIEYILHNSHVYNSRMSEPRRSKQFLETLLPFYVLENKTITQEVVQEAFTLSKNIKPDATIDVFEAIKQLETRIKGQEMAKTQLYRILKRFLVRTGMKRKRPMLSLFLVGPSGIGKTEIGRILGEIAYGKTANPDDRLLLLDIPMYSNVPDGGGVNIMNQEIGQKVRNSQEYVIIYDEVEKGVLSPTNTKIGTNLLSSFLKPTEEGVIKYIDRFGTSYKLPIQNSILIFTSNASYEVINGIEKYNSSQLITTNDLEFDRIQFEQQVKKDLTTNRGFTPEYLRRIDGLVILNKLSVYNGIQIATEVIEQKLQELKDELGITVYLPEDTYYTFDEIEGAPKYKRKVKETINPETGTIEVEEEYILNTIKRFNPETKQEEDFEGFVASPFAVYIANTKANMSDANAGGASQIYDILSEELDGLLGDIKFRYPDVSEITLTFKAWDANNQEARTFLDDEPTLSYVRRGINPTWVNSVDMTLDYSLTLNRKPSIQEEEVE</sequence>
<reference evidence="5" key="1">
    <citation type="journal article" date="2012" name="Appl. Environ. Microbiol.">
        <title>Salivaricin D, a Novel Intrinsically Trypsin-Resistant Lantibiotic from Streptococcus salivarius 5M6c Isolated from a Healthy Infant.</title>
        <authorList>
            <person name="Birri D.J."/>
            <person name="Brede D.A."/>
            <person name="Nes I.F."/>
        </authorList>
    </citation>
    <scope>NUCLEOTIDE SEQUENCE</scope>
    <source>
        <strain evidence="5">5M6c</strain>
    </source>
</reference>
<dbReference type="InterPro" id="IPR003593">
    <property type="entry name" value="AAA+_ATPase"/>
</dbReference>
<dbReference type="InterPro" id="IPR003959">
    <property type="entry name" value="ATPase_AAA_core"/>
</dbReference>
<dbReference type="PRINTS" id="PR00300">
    <property type="entry name" value="CLPPROTEASEA"/>
</dbReference>
<dbReference type="PANTHER" id="PTHR11638:SF18">
    <property type="entry name" value="HEAT SHOCK PROTEIN 104"/>
    <property type="match status" value="1"/>
</dbReference>
<dbReference type="EMBL" id="JN564797">
    <property type="protein sequence ID" value="AEX55186.1"/>
    <property type="molecule type" value="Genomic_DNA"/>
</dbReference>
<dbReference type="GO" id="GO:0006508">
    <property type="term" value="P:proteolysis"/>
    <property type="evidence" value="ECO:0007669"/>
    <property type="project" value="UniProtKB-KW"/>
</dbReference>
<dbReference type="InterPro" id="IPR027417">
    <property type="entry name" value="P-loop_NTPase"/>
</dbReference>
<keyword evidence="2" id="KW-0067">ATP-binding</keyword>
<dbReference type="GO" id="GO:0034605">
    <property type="term" value="P:cellular response to heat"/>
    <property type="evidence" value="ECO:0007669"/>
    <property type="project" value="TreeGrafter"/>
</dbReference>
<evidence type="ECO:0000256" key="1">
    <source>
        <dbReference type="ARBA" id="ARBA00022741"/>
    </source>
</evidence>
<organism evidence="5">
    <name type="scientific">Streptococcus salivarius</name>
    <dbReference type="NCBI Taxonomy" id="1304"/>
    <lineage>
        <taxon>Bacteria</taxon>
        <taxon>Bacillati</taxon>
        <taxon>Bacillota</taxon>
        <taxon>Bacilli</taxon>
        <taxon>Lactobacillales</taxon>
        <taxon>Streptococcaceae</taxon>
        <taxon>Streptococcus</taxon>
    </lineage>
</organism>
<protein>
    <submittedName>
        <fullName evidence="5">Putative ATP-dependent Clp protease</fullName>
    </submittedName>
</protein>
<dbReference type="Gene3D" id="3.40.50.300">
    <property type="entry name" value="P-loop containing nucleotide triphosphate hydrolases"/>
    <property type="match status" value="2"/>
</dbReference>
<proteinExistence type="predicted"/>
<evidence type="ECO:0000313" key="5">
    <source>
        <dbReference type="EMBL" id="AEX55186.1"/>
    </source>
</evidence>
<dbReference type="Pfam" id="PF00004">
    <property type="entry name" value="AAA"/>
    <property type="match status" value="1"/>
</dbReference>
<dbReference type="GO" id="GO:0016887">
    <property type="term" value="F:ATP hydrolysis activity"/>
    <property type="evidence" value="ECO:0007669"/>
    <property type="project" value="InterPro"/>
</dbReference>
<keyword evidence="5" id="KW-0645">Protease</keyword>
<dbReference type="CDD" id="cd00009">
    <property type="entry name" value="AAA"/>
    <property type="match status" value="1"/>
</dbReference>
<accession>H2D781</accession>
<dbReference type="InterPro" id="IPR050130">
    <property type="entry name" value="ClpA_ClpB"/>
</dbReference>
<evidence type="ECO:0000259" key="4">
    <source>
        <dbReference type="SMART" id="SM00382"/>
    </source>
</evidence>
<dbReference type="InterPro" id="IPR001270">
    <property type="entry name" value="ClpA/B"/>
</dbReference>
<dbReference type="GO" id="GO:0005524">
    <property type="term" value="F:ATP binding"/>
    <property type="evidence" value="ECO:0007669"/>
    <property type="project" value="UniProtKB-KW"/>
</dbReference>
<feature type="domain" description="AAA+ ATPase" evidence="4">
    <location>
        <begin position="64"/>
        <end position="222"/>
    </location>
</feature>
<dbReference type="GO" id="GO:0008233">
    <property type="term" value="F:peptidase activity"/>
    <property type="evidence" value="ECO:0007669"/>
    <property type="project" value="UniProtKB-KW"/>
</dbReference>
<dbReference type="GO" id="GO:0005737">
    <property type="term" value="C:cytoplasm"/>
    <property type="evidence" value="ECO:0007669"/>
    <property type="project" value="TreeGrafter"/>
</dbReference>
<feature type="domain" description="AAA+ ATPase" evidence="4">
    <location>
        <begin position="353"/>
        <end position="512"/>
    </location>
</feature>
<dbReference type="SMART" id="SM00382">
    <property type="entry name" value="AAA"/>
    <property type="match status" value="2"/>
</dbReference>